<evidence type="ECO:0000256" key="1">
    <source>
        <dbReference type="ARBA" id="ARBA00005125"/>
    </source>
</evidence>
<dbReference type="Pfam" id="PF01370">
    <property type="entry name" value="Epimerase"/>
    <property type="match status" value="1"/>
</dbReference>
<evidence type="ECO:0000259" key="3">
    <source>
        <dbReference type="Pfam" id="PF01370"/>
    </source>
</evidence>
<reference evidence="4 5" key="1">
    <citation type="submission" date="2019-03" db="EMBL/GenBank/DDBJ databases">
        <title>Genomic Encyclopedia of Type Strains, Phase IV (KMG-IV): sequencing the most valuable type-strain genomes for metagenomic binning, comparative biology and taxonomic classification.</title>
        <authorList>
            <person name="Goeker M."/>
        </authorList>
    </citation>
    <scope>NUCLEOTIDE SEQUENCE [LARGE SCALE GENOMIC DNA]</scope>
    <source>
        <strain evidence="4 5">DSM 1837</strain>
    </source>
</reference>
<keyword evidence="5" id="KW-1185">Reference proteome</keyword>
<dbReference type="InterPro" id="IPR001509">
    <property type="entry name" value="Epimerase_deHydtase"/>
</dbReference>
<dbReference type="Gene3D" id="3.90.25.10">
    <property type="entry name" value="UDP-galactose 4-epimerase, domain 1"/>
    <property type="match status" value="1"/>
</dbReference>
<dbReference type="SUPFAM" id="SSF51735">
    <property type="entry name" value="NAD(P)-binding Rossmann-fold domains"/>
    <property type="match status" value="1"/>
</dbReference>
<comment type="caution">
    <text evidence="4">The sequence shown here is derived from an EMBL/GenBank/DDBJ whole genome shotgun (WGS) entry which is preliminary data.</text>
</comment>
<comment type="similarity">
    <text evidence="2">Belongs to the NAD(P)-dependent epimerase/dehydratase family.</text>
</comment>
<dbReference type="InterPro" id="IPR036291">
    <property type="entry name" value="NAD(P)-bd_dom_sf"/>
</dbReference>
<accession>A0A4R2NFH2</accession>
<dbReference type="EMBL" id="SLXH01000003">
    <property type="protein sequence ID" value="TCP19844.1"/>
    <property type="molecule type" value="Genomic_DNA"/>
</dbReference>
<evidence type="ECO:0000313" key="4">
    <source>
        <dbReference type="EMBL" id="TCP19844.1"/>
    </source>
</evidence>
<dbReference type="Gene3D" id="3.40.50.720">
    <property type="entry name" value="NAD(P)-binding Rossmann-like Domain"/>
    <property type="match status" value="1"/>
</dbReference>
<organism evidence="4 5">
    <name type="scientific">Simplicispira metamorpha</name>
    <dbReference type="NCBI Taxonomy" id="80881"/>
    <lineage>
        <taxon>Bacteria</taxon>
        <taxon>Pseudomonadati</taxon>
        <taxon>Pseudomonadota</taxon>
        <taxon>Betaproteobacteria</taxon>
        <taxon>Burkholderiales</taxon>
        <taxon>Comamonadaceae</taxon>
        <taxon>Simplicispira</taxon>
    </lineage>
</organism>
<dbReference type="PANTHER" id="PTHR43000">
    <property type="entry name" value="DTDP-D-GLUCOSE 4,6-DEHYDRATASE-RELATED"/>
    <property type="match status" value="1"/>
</dbReference>
<dbReference type="OrthoDB" id="5295702at2"/>
<sequence length="309" mass="33458">MAYAQQPSRRVLVTGLGGFTGRYVQTVLEQRGWEVWGLGAQPAPADLGIAPQHYLQADLMDSAALAHAVAQASPQAVIHLAAIAFVGHGDADAFYRVNLLGTRHLLAALAALPHPPARVLLASSANVYGNQTEGMLDEATAPQPANDYAVSKLAMEHMARLWAHRLPITIVRPFNYTGVGQSADFLLPKIVAHFRRRADRIELGNLDVWRDFSDVRAVADAYSRLLDVPAAVGATVNVCSGHSHSLREVIAMAEHITGHTLQVQVNPAFVRTNEVKTLLGNPARLHSLIGADWANPPLPDTLRWMLEAP</sequence>
<gene>
    <name evidence="4" type="ORF">EV674_10374</name>
</gene>
<protein>
    <submittedName>
        <fullName evidence="4">Nucleoside-diphosphate-sugar epimerase</fullName>
    </submittedName>
</protein>
<dbReference type="RefSeq" id="WP_119012913.1">
    <property type="nucleotide sequence ID" value="NZ_QXNC01000010.1"/>
</dbReference>
<name>A0A4R2NFH2_9BURK</name>
<dbReference type="AlphaFoldDB" id="A0A4R2NFH2"/>
<evidence type="ECO:0000256" key="2">
    <source>
        <dbReference type="ARBA" id="ARBA00007637"/>
    </source>
</evidence>
<comment type="pathway">
    <text evidence="1">Bacterial outer membrane biogenesis; LPS O-antigen biosynthesis.</text>
</comment>
<evidence type="ECO:0000313" key="5">
    <source>
        <dbReference type="Proteomes" id="UP000295182"/>
    </source>
</evidence>
<dbReference type="Proteomes" id="UP000295182">
    <property type="component" value="Unassembled WGS sequence"/>
</dbReference>
<feature type="domain" description="NAD-dependent epimerase/dehydratase" evidence="3">
    <location>
        <begin position="11"/>
        <end position="239"/>
    </location>
</feature>
<proteinExistence type="inferred from homology"/>